<dbReference type="SUPFAM" id="SSF75005">
    <property type="entry name" value="Arabinanase/levansucrase/invertase"/>
    <property type="match status" value="1"/>
</dbReference>
<evidence type="ECO:0000259" key="6">
    <source>
        <dbReference type="Pfam" id="PF00754"/>
    </source>
</evidence>
<dbReference type="CDD" id="cd08982">
    <property type="entry name" value="GH43-like"/>
    <property type="match status" value="1"/>
</dbReference>
<dbReference type="Proteomes" id="UP000245845">
    <property type="component" value="Unassembled WGS sequence"/>
</dbReference>
<name>A0A2Y9BL66_9FIRM</name>
<keyword evidence="3 7" id="KW-0378">Hydrolase</keyword>
<dbReference type="Pfam" id="PF00754">
    <property type="entry name" value="F5_F8_type_C"/>
    <property type="match status" value="1"/>
</dbReference>
<feature type="domain" description="F5/8 type C" evidence="6">
    <location>
        <begin position="378"/>
        <end position="424"/>
    </location>
</feature>
<dbReference type="OrthoDB" id="9801455at2"/>
<dbReference type="PANTHER" id="PTHR43772:SF2">
    <property type="entry name" value="PUTATIVE (AFU_ORTHOLOGUE AFUA_2G04480)-RELATED"/>
    <property type="match status" value="1"/>
</dbReference>
<keyword evidence="5" id="KW-0326">Glycosidase</keyword>
<dbReference type="InterPro" id="IPR008979">
    <property type="entry name" value="Galactose-bd-like_sf"/>
</dbReference>
<evidence type="ECO:0000256" key="4">
    <source>
        <dbReference type="ARBA" id="ARBA00023277"/>
    </source>
</evidence>
<comment type="caution">
    <text evidence="7">The sequence shown here is derived from an EMBL/GenBank/DDBJ whole genome shotgun (WGS) entry which is preliminary data.</text>
</comment>
<evidence type="ECO:0000313" key="7">
    <source>
        <dbReference type="EMBL" id="PWJ21519.1"/>
    </source>
</evidence>
<dbReference type="InterPro" id="IPR052176">
    <property type="entry name" value="Glycosyl_Hydrlase_43_Enz"/>
</dbReference>
<evidence type="ECO:0000256" key="3">
    <source>
        <dbReference type="ARBA" id="ARBA00022801"/>
    </source>
</evidence>
<dbReference type="Gene3D" id="2.115.10.20">
    <property type="entry name" value="Glycosyl hydrolase domain, family 43"/>
    <property type="match status" value="1"/>
</dbReference>
<evidence type="ECO:0000256" key="2">
    <source>
        <dbReference type="ARBA" id="ARBA00022651"/>
    </source>
</evidence>
<gene>
    <name evidence="7" type="ORF">A8806_1199</name>
</gene>
<dbReference type="SUPFAM" id="SSF49785">
    <property type="entry name" value="Galactose-binding domain-like"/>
    <property type="match status" value="1"/>
</dbReference>
<dbReference type="RefSeq" id="WP_109733562.1">
    <property type="nucleotide sequence ID" value="NZ_BAAACK010000002.1"/>
</dbReference>
<dbReference type="InterPro" id="IPR000421">
    <property type="entry name" value="FA58C"/>
</dbReference>
<dbReference type="AlphaFoldDB" id="A0A2Y9BL66"/>
<reference evidence="7 8" key="1">
    <citation type="submission" date="2018-05" db="EMBL/GenBank/DDBJ databases">
        <title>The Hungate 1000. A catalogue of reference genomes from the rumen microbiome.</title>
        <authorList>
            <person name="Kelly W."/>
        </authorList>
    </citation>
    <scope>NUCLEOTIDE SEQUENCE [LARGE SCALE GENOMIC DNA]</scope>
    <source>
        <strain evidence="7 8">NLAE-zl-C242</strain>
    </source>
</reference>
<keyword evidence="4" id="KW-0119">Carbohydrate metabolism</keyword>
<protein>
    <submittedName>
        <fullName evidence="7">Glycosyl hydrolase family 43</fullName>
    </submittedName>
</protein>
<dbReference type="Pfam" id="PF04616">
    <property type="entry name" value="Glyco_hydro_43"/>
    <property type="match status" value="1"/>
</dbReference>
<proteinExistence type="inferred from homology"/>
<evidence type="ECO:0000256" key="1">
    <source>
        <dbReference type="ARBA" id="ARBA00009865"/>
    </source>
</evidence>
<dbReference type="GO" id="GO:0045493">
    <property type="term" value="P:xylan catabolic process"/>
    <property type="evidence" value="ECO:0007669"/>
    <property type="project" value="UniProtKB-KW"/>
</dbReference>
<dbReference type="PANTHER" id="PTHR43772">
    <property type="entry name" value="ENDO-1,4-BETA-XYLANASE"/>
    <property type="match status" value="1"/>
</dbReference>
<keyword evidence="2" id="KW-0624">Polysaccharide degradation</keyword>
<dbReference type="InterPro" id="IPR023296">
    <property type="entry name" value="Glyco_hydro_beta-prop_sf"/>
</dbReference>
<accession>A0A2Y9BL66</accession>
<comment type="similarity">
    <text evidence="1">Belongs to the glycosyl hydrolase 43 family.</text>
</comment>
<dbReference type="Gene3D" id="2.60.120.260">
    <property type="entry name" value="Galactose-binding domain-like"/>
    <property type="match status" value="1"/>
</dbReference>
<dbReference type="EMBL" id="QGDL01000019">
    <property type="protein sequence ID" value="PWJ21519.1"/>
    <property type="molecule type" value="Genomic_DNA"/>
</dbReference>
<keyword evidence="8" id="KW-1185">Reference proteome</keyword>
<evidence type="ECO:0000256" key="5">
    <source>
        <dbReference type="ARBA" id="ARBA00023295"/>
    </source>
</evidence>
<organism evidence="7 8">
    <name type="scientific">Faecalicatena orotica</name>
    <dbReference type="NCBI Taxonomy" id="1544"/>
    <lineage>
        <taxon>Bacteria</taxon>
        <taxon>Bacillati</taxon>
        <taxon>Bacillota</taxon>
        <taxon>Clostridia</taxon>
        <taxon>Lachnospirales</taxon>
        <taxon>Lachnospiraceae</taxon>
        <taxon>Faecalicatena</taxon>
    </lineage>
</organism>
<dbReference type="GO" id="GO:0004553">
    <property type="term" value="F:hydrolase activity, hydrolyzing O-glycosyl compounds"/>
    <property type="evidence" value="ECO:0007669"/>
    <property type="project" value="InterPro"/>
</dbReference>
<sequence>MKKKEECYYCNPINFSYRYSFIRALGESGVRYRVFREAADPSIVEFNGIYYLFPSMTAGFLTSNDMIHWTMHNYIGDMPVYDYAPDVRVIGDYLYFSASKRSENCSFFRTKDPITQGFEEIKGTFPFWDPNLFCDEDGRVYFYWGCTNTEPIYGVELDPLTMHPLTEPIPLIDSHAELYGFERTGDNHRPPKSEEEIQSISSQLLAQIRENPQIGKDMLGDSAVPIEQFVPRMMGNAPYVEGAWMTKYKGRYYLQYAVTGTQYNIYNDCVYIGDRPLGPFEIADNNPYSYKPGGFINGAGHGSTIIDKEGIFWHAASMRISYNHMFERRLGLWKAGIDEDGDLYCDQRYADWPVRADAKPFDKPDWMLLSYKKCVTASSGNGCEYITDENIRTWWKAEPNQSGQWVQVDLGKEQKVHAIQINFMDDDLMADELPYGAHPVNLAMEERYIDTTDRRTRWLLEGSINGNDYFTIKDLRNAESDLPHDLVIIPEGDMIRYIKLTVLELPFDEIPCVSAIRVFGTGGEELPDKISEAKIKQISELDFEVKWAEVPAVGYNILWGYRPQKLYHSCMVFDSCKYILSAIRKNQSCYIRIDTFNEAGITEGEVIQLA</sequence>
<keyword evidence="2" id="KW-0858">Xylan degradation</keyword>
<dbReference type="InterPro" id="IPR006710">
    <property type="entry name" value="Glyco_hydro_43"/>
</dbReference>
<evidence type="ECO:0000313" key="8">
    <source>
        <dbReference type="Proteomes" id="UP000245845"/>
    </source>
</evidence>